<evidence type="ECO:0000256" key="1">
    <source>
        <dbReference type="SAM" id="MobiDB-lite"/>
    </source>
</evidence>
<evidence type="ECO:0000313" key="2">
    <source>
        <dbReference type="EMBL" id="AYV76200.1"/>
    </source>
</evidence>
<gene>
    <name evidence="2" type="ORF">Terrestrivirus5_22</name>
</gene>
<feature type="compositionally biased region" description="Basic and acidic residues" evidence="1">
    <location>
        <begin position="260"/>
        <end position="288"/>
    </location>
</feature>
<sequence>MATAFDKTLEDMFHKMAHTGNARTRIEPFFDNQIFTRELLVEMSPLFDASIDRLRKLFNPDTHSVHFFTDGKPNGFLRYIDTMKRRRDQGIQKKRDRLATMMHQIQNMQSSSVYSGRVEGMGTSSSLSSYTYVPYNAMTLDEYKLKQKGYVCLRRFDYWVKADHAQAVCRKINELEAQGYSDDIETIKYDAICDLIDDSVLDPKDYVHIVGEWNQNDGTDSQDGSVDSDSASSSPSASPQKPSEEKRHIKVGTFTEEEIAEMKMKQEAEAKKEVIRKAEKEKQRKAEQAKQLAEQKAQNKYNKSKGRK</sequence>
<organism evidence="2">
    <name type="scientific">Terrestrivirus sp</name>
    <dbReference type="NCBI Taxonomy" id="2487775"/>
    <lineage>
        <taxon>Viruses</taxon>
        <taxon>Varidnaviria</taxon>
        <taxon>Bamfordvirae</taxon>
        <taxon>Nucleocytoviricota</taxon>
        <taxon>Megaviricetes</taxon>
        <taxon>Imitervirales</taxon>
        <taxon>Mimiviridae</taxon>
        <taxon>Klosneuvirinae</taxon>
    </lineage>
</organism>
<feature type="region of interest" description="Disordered" evidence="1">
    <location>
        <begin position="213"/>
        <end position="308"/>
    </location>
</feature>
<reference evidence="2" key="1">
    <citation type="submission" date="2018-10" db="EMBL/GenBank/DDBJ databases">
        <title>Hidden diversity of soil giant viruses.</title>
        <authorList>
            <person name="Schulz F."/>
            <person name="Alteio L."/>
            <person name="Goudeau D."/>
            <person name="Ryan E.M."/>
            <person name="Malmstrom R.R."/>
            <person name="Blanchard J."/>
            <person name="Woyke T."/>
        </authorList>
    </citation>
    <scope>NUCLEOTIDE SEQUENCE</scope>
    <source>
        <strain evidence="2">TEV1</strain>
    </source>
</reference>
<name>A0A3G4ZMW7_9VIRU</name>
<protein>
    <submittedName>
        <fullName evidence="2">Uncharacterized protein</fullName>
    </submittedName>
</protein>
<accession>A0A3G4ZMW7</accession>
<feature type="compositionally biased region" description="Low complexity" evidence="1">
    <location>
        <begin position="217"/>
        <end position="240"/>
    </location>
</feature>
<proteinExistence type="predicted"/>
<dbReference type="EMBL" id="MK071983">
    <property type="protein sequence ID" value="AYV76200.1"/>
    <property type="molecule type" value="Genomic_DNA"/>
</dbReference>
<feature type="compositionally biased region" description="Low complexity" evidence="1">
    <location>
        <begin position="289"/>
        <end position="300"/>
    </location>
</feature>